<keyword evidence="3 5" id="KW-1133">Transmembrane helix</keyword>
<dbReference type="Proteomes" id="UP001056384">
    <property type="component" value="Chromosome 8"/>
</dbReference>
<reference evidence="7" key="1">
    <citation type="submission" date="2022-06" db="EMBL/GenBank/DDBJ databases">
        <title>Complete genome sequences of two strains of the flax pathogen Septoria linicola.</title>
        <authorList>
            <person name="Lapalu N."/>
            <person name="Simon A."/>
            <person name="Demenou B."/>
            <person name="Paumier D."/>
            <person name="Guillot M.-P."/>
            <person name="Gout L."/>
            <person name="Valade R."/>
        </authorList>
    </citation>
    <scope>NUCLEOTIDE SEQUENCE</scope>
    <source>
        <strain evidence="7">SE15195</strain>
    </source>
</reference>
<evidence type="ECO:0000256" key="2">
    <source>
        <dbReference type="ARBA" id="ARBA00022692"/>
    </source>
</evidence>
<dbReference type="PANTHER" id="PTHR23502:SF157">
    <property type="entry name" value="MAJOR FACILITATOR SUPERFAMILY (MFS) PROFILE DOMAIN-CONTAINING PROTEIN-RELATED"/>
    <property type="match status" value="1"/>
</dbReference>
<dbReference type="Gene3D" id="1.20.1250.20">
    <property type="entry name" value="MFS general substrate transporter like domains"/>
    <property type="match status" value="1"/>
</dbReference>
<accession>A0A9Q9B0P3</accession>
<dbReference type="GO" id="GO:0016020">
    <property type="term" value="C:membrane"/>
    <property type="evidence" value="ECO:0007669"/>
    <property type="project" value="UniProtKB-SubCell"/>
</dbReference>
<feature type="transmembrane region" description="Helical" evidence="5">
    <location>
        <begin position="434"/>
        <end position="458"/>
    </location>
</feature>
<feature type="transmembrane region" description="Helical" evidence="5">
    <location>
        <begin position="130"/>
        <end position="150"/>
    </location>
</feature>
<keyword evidence="8" id="KW-1185">Reference proteome</keyword>
<comment type="subcellular location">
    <subcellularLocation>
        <location evidence="1">Membrane</location>
        <topology evidence="1">Multi-pass membrane protein</topology>
    </subcellularLocation>
</comment>
<evidence type="ECO:0000259" key="6">
    <source>
        <dbReference type="PROSITE" id="PS50850"/>
    </source>
</evidence>
<feature type="transmembrane region" description="Helical" evidence="5">
    <location>
        <begin position="93"/>
        <end position="110"/>
    </location>
</feature>
<feature type="transmembrane region" description="Helical" evidence="5">
    <location>
        <begin position="501"/>
        <end position="522"/>
    </location>
</feature>
<evidence type="ECO:0000256" key="1">
    <source>
        <dbReference type="ARBA" id="ARBA00004141"/>
    </source>
</evidence>
<evidence type="ECO:0000313" key="8">
    <source>
        <dbReference type="Proteomes" id="UP001056384"/>
    </source>
</evidence>
<protein>
    <submittedName>
        <fullName evidence="7">Major facilitator superfamily, MFS transporter superfamily</fullName>
    </submittedName>
</protein>
<feature type="transmembrane region" description="Helical" evidence="5">
    <location>
        <begin position="187"/>
        <end position="206"/>
    </location>
</feature>
<dbReference type="AlphaFoldDB" id="A0A9Q9B0P3"/>
<gene>
    <name evidence="7" type="ORF">Slin15195_G093390</name>
</gene>
<evidence type="ECO:0000256" key="3">
    <source>
        <dbReference type="ARBA" id="ARBA00022989"/>
    </source>
</evidence>
<dbReference type="PANTHER" id="PTHR23502">
    <property type="entry name" value="MAJOR FACILITATOR SUPERFAMILY"/>
    <property type="match status" value="1"/>
</dbReference>
<feature type="transmembrane region" description="Helical" evidence="5">
    <location>
        <begin position="162"/>
        <end position="181"/>
    </location>
</feature>
<dbReference type="InterPro" id="IPR020846">
    <property type="entry name" value="MFS_dom"/>
</dbReference>
<proteinExistence type="predicted"/>
<feature type="transmembrane region" description="Helical" evidence="5">
    <location>
        <begin position="404"/>
        <end position="422"/>
    </location>
</feature>
<dbReference type="PROSITE" id="PS50850">
    <property type="entry name" value="MFS"/>
    <property type="match status" value="1"/>
</dbReference>
<keyword evidence="4 5" id="KW-0472">Membrane</keyword>
<organism evidence="7 8">
    <name type="scientific">Septoria linicola</name>
    <dbReference type="NCBI Taxonomy" id="215465"/>
    <lineage>
        <taxon>Eukaryota</taxon>
        <taxon>Fungi</taxon>
        <taxon>Dikarya</taxon>
        <taxon>Ascomycota</taxon>
        <taxon>Pezizomycotina</taxon>
        <taxon>Dothideomycetes</taxon>
        <taxon>Dothideomycetidae</taxon>
        <taxon>Mycosphaerellales</taxon>
        <taxon>Mycosphaerellaceae</taxon>
        <taxon>Septoria</taxon>
    </lineage>
</organism>
<feature type="transmembrane region" description="Helical" evidence="5">
    <location>
        <begin position="326"/>
        <end position="345"/>
    </location>
</feature>
<feature type="transmembrane region" description="Helical" evidence="5">
    <location>
        <begin position="365"/>
        <end position="383"/>
    </location>
</feature>
<dbReference type="EMBL" id="CP099425">
    <property type="protein sequence ID" value="USW56020.1"/>
    <property type="molecule type" value="Genomic_DNA"/>
</dbReference>
<feature type="transmembrane region" description="Helical" evidence="5">
    <location>
        <begin position="251"/>
        <end position="270"/>
    </location>
</feature>
<sequence length="557" mass="61539">MDSKHDTLERTLSIREQPSSFTLASTLHWTPKSRTPASILSKRTLTDDTEIAIPQDVEDLLHVKQLDVDARGVVHWREDSITHPRCWPVWRKGYDSAVICLLEFFTTLISNTGSSVARYASDDIGISNELAIFCFVTLYLFGLAIGGLLFPPIAESFGGRTIYLFGAAGFSISCLIVGASPTLPAVIVGRFFSGFFSAMPTVVAVGSIENMWDAKGRIWVIQIWVMMAIFALALGPPVATYVSESSAGWQWVYYGAAIGNTLIVFMCIYMQESRPALVLRHQVRLIEKATNFKGLSLDDELRVPTVREFIQNNLILPLQLWFTEPLVFLVALMAAVSFGFIYLFAEALHVVYHTNFGLSQKESSLTFLAIGVGVCLTWIPRLYDVHLYNMERKTGHAVEPEKKLLGYYIAAPVLAAGLWWFALTVPPLTDNITIWASILSLVLVGYGIVEFDSVLCAYLTDTYTSYAGSANAPVAFLRAVLSGVFPLFAPKKFENLGANNAVFVLAGIATGFCGIALGFRFYAKGIRERSPFAQKTSVVVGKMEVKVHRKIVVTEEV</sequence>
<dbReference type="SUPFAM" id="SSF103473">
    <property type="entry name" value="MFS general substrate transporter"/>
    <property type="match status" value="1"/>
</dbReference>
<dbReference type="GO" id="GO:0022857">
    <property type="term" value="F:transmembrane transporter activity"/>
    <property type="evidence" value="ECO:0007669"/>
    <property type="project" value="InterPro"/>
</dbReference>
<feature type="domain" description="Major facilitator superfamily (MFS) profile" evidence="6">
    <location>
        <begin position="92"/>
        <end position="524"/>
    </location>
</feature>
<feature type="transmembrane region" description="Helical" evidence="5">
    <location>
        <begin position="470"/>
        <end position="489"/>
    </location>
</feature>
<dbReference type="InterPro" id="IPR011701">
    <property type="entry name" value="MFS"/>
</dbReference>
<dbReference type="InterPro" id="IPR036259">
    <property type="entry name" value="MFS_trans_sf"/>
</dbReference>
<dbReference type="Pfam" id="PF07690">
    <property type="entry name" value="MFS_1"/>
    <property type="match status" value="1"/>
</dbReference>
<evidence type="ECO:0000256" key="5">
    <source>
        <dbReference type="SAM" id="Phobius"/>
    </source>
</evidence>
<name>A0A9Q9B0P3_9PEZI</name>
<feature type="transmembrane region" description="Helical" evidence="5">
    <location>
        <begin position="218"/>
        <end position="239"/>
    </location>
</feature>
<evidence type="ECO:0000256" key="4">
    <source>
        <dbReference type="ARBA" id="ARBA00023136"/>
    </source>
</evidence>
<keyword evidence="2 5" id="KW-0812">Transmembrane</keyword>
<evidence type="ECO:0000313" key="7">
    <source>
        <dbReference type="EMBL" id="USW56020.1"/>
    </source>
</evidence>